<dbReference type="GO" id="GO:0016705">
    <property type="term" value="F:oxidoreductase activity, acting on paired donors, with incorporation or reduction of molecular oxygen"/>
    <property type="evidence" value="ECO:0007669"/>
    <property type="project" value="UniProtKB-ARBA"/>
</dbReference>
<dbReference type="InterPro" id="IPR005123">
    <property type="entry name" value="Oxoglu/Fe-dep_dioxygenase_dom"/>
</dbReference>
<proteinExistence type="predicted"/>
<evidence type="ECO:0000313" key="11">
    <source>
        <dbReference type="Proteomes" id="UP000010475"/>
    </source>
</evidence>
<evidence type="ECO:0000313" key="10">
    <source>
        <dbReference type="EMBL" id="AFZ26695.1"/>
    </source>
</evidence>
<evidence type="ECO:0000256" key="5">
    <source>
        <dbReference type="ARBA" id="ARBA00022964"/>
    </source>
</evidence>
<dbReference type="PANTHER" id="PTHR31212:SF4">
    <property type="entry name" value="ALPHA-KETOGLUTARATE-DEPENDENT DIOXYGENASE ALKB HOMOLOG 3"/>
    <property type="match status" value="1"/>
</dbReference>
<evidence type="ECO:0000256" key="8">
    <source>
        <dbReference type="ARBA" id="ARBA00023204"/>
    </source>
</evidence>
<protein>
    <submittedName>
        <fullName evidence="10">Alkylated DNA repair protein</fullName>
    </submittedName>
</protein>
<dbReference type="GO" id="GO:0140097">
    <property type="term" value="F:catalytic activity, acting on DNA"/>
    <property type="evidence" value="ECO:0007669"/>
    <property type="project" value="UniProtKB-ARBA"/>
</dbReference>
<dbReference type="PANTHER" id="PTHR31212">
    <property type="entry name" value="ALPHA-KETOGLUTARATE-DEPENDENT DIOXYGENASE ALKB HOMOLOG 3"/>
    <property type="match status" value="1"/>
</dbReference>
<gene>
    <name evidence="10" type="ORF">Cylst_4625</name>
</gene>
<keyword evidence="2" id="KW-0479">Metal-binding</keyword>
<dbReference type="SUPFAM" id="SSF51197">
    <property type="entry name" value="Clavaminate synthase-like"/>
    <property type="match status" value="1"/>
</dbReference>
<dbReference type="GO" id="GO:0051213">
    <property type="term" value="F:dioxygenase activity"/>
    <property type="evidence" value="ECO:0007669"/>
    <property type="project" value="UniProtKB-KW"/>
</dbReference>
<reference evidence="10 11" key="1">
    <citation type="submission" date="2012-06" db="EMBL/GenBank/DDBJ databases">
        <title>Finished chromosome of genome of Cylindrospermum stagnale PCC 7417.</title>
        <authorList>
            <consortium name="US DOE Joint Genome Institute"/>
            <person name="Gugger M."/>
            <person name="Coursin T."/>
            <person name="Rippka R."/>
            <person name="Tandeau De Marsac N."/>
            <person name="Huntemann M."/>
            <person name="Wei C.-L."/>
            <person name="Han J."/>
            <person name="Detter J.C."/>
            <person name="Han C."/>
            <person name="Tapia R."/>
            <person name="Chen A."/>
            <person name="Kyrpides N."/>
            <person name="Mavromatis K."/>
            <person name="Markowitz V."/>
            <person name="Szeto E."/>
            <person name="Ivanova N."/>
            <person name="Pagani I."/>
            <person name="Pati A."/>
            <person name="Goodwin L."/>
            <person name="Nordberg H.P."/>
            <person name="Cantor M.N."/>
            <person name="Hua S.X."/>
            <person name="Woyke T."/>
            <person name="Kerfeld C.A."/>
        </authorList>
    </citation>
    <scope>NUCLEOTIDE SEQUENCE [LARGE SCALE GENOMIC DNA]</scope>
    <source>
        <strain evidence="10 11">PCC 7417</strain>
    </source>
</reference>
<dbReference type="RefSeq" id="WP_015209933.1">
    <property type="nucleotide sequence ID" value="NC_019757.1"/>
</dbReference>
<dbReference type="eggNOG" id="COG3145">
    <property type="taxonomic scope" value="Bacteria"/>
</dbReference>
<evidence type="ECO:0000256" key="3">
    <source>
        <dbReference type="ARBA" id="ARBA00022763"/>
    </source>
</evidence>
<keyword evidence="3" id="KW-0227">DNA damage</keyword>
<evidence type="ECO:0000259" key="9">
    <source>
        <dbReference type="PROSITE" id="PS51471"/>
    </source>
</evidence>
<evidence type="ECO:0000256" key="2">
    <source>
        <dbReference type="ARBA" id="ARBA00022723"/>
    </source>
</evidence>
<dbReference type="Proteomes" id="UP000010475">
    <property type="component" value="Chromosome"/>
</dbReference>
<dbReference type="EMBL" id="CP003642">
    <property type="protein sequence ID" value="AFZ26695.1"/>
    <property type="molecule type" value="Genomic_DNA"/>
</dbReference>
<dbReference type="AlphaFoldDB" id="K9X230"/>
<dbReference type="HOGENOM" id="CLU_048788_5_2_3"/>
<dbReference type="GO" id="GO:0006307">
    <property type="term" value="P:DNA alkylation repair"/>
    <property type="evidence" value="ECO:0007669"/>
    <property type="project" value="InterPro"/>
</dbReference>
<evidence type="ECO:0000256" key="1">
    <source>
        <dbReference type="ARBA" id="ARBA00001954"/>
    </source>
</evidence>
<dbReference type="PROSITE" id="PS51471">
    <property type="entry name" value="FE2OG_OXY"/>
    <property type="match status" value="1"/>
</dbReference>
<evidence type="ECO:0000256" key="6">
    <source>
        <dbReference type="ARBA" id="ARBA00023002"/>
    </source>
</evidence>
<dbReference type="Gene3D" id="2.60.120.590">
    <property type="entry name" value="Alpha-ketoglutarate-dependent dioxygenase AlkB-like"/>
    <property type="match status" value="1"/>
</dbReference>
<evidence type="ECO:0000256" key="7">
    <source>
        <dbReference type="ARBA" id="ARBA00023004"/>
    </source>
</evidence>
<accession>K9X230</accession>
<dbReference type="GO" id="GO:0046872">
    <property type="term" value="F:metal ion binding"/>
    <property type="evidence" value="ECO:0007669"/>
    <property type="project" value="UniProtKB-KW"/>
</dbReference>
<dbReference type="GO" id="GO:0032451">
    <property type="term" value="F:demethylase activity"/>
    <property type="evidence" value="ECO:0007669"/>
    <property type="project" value="UniProtKB-ARBA"/>
</dbReference>
<dbReference type="InterPro" id="IPR037151">
    <property type="entry name" value="AlkB-like_sf"/>
</dbReference>
<feature type="domain" description="Fe2OG dioxygenase" evidence="9">
    <location>
        <begin position="111"/>
        <end position="210"/>
    </location>
</feature>
<dbReference type="PATRIC" id="fig|56107.3.peg.5078"/>
<keyword evidence="6" id="KW-0560">Oxidoreductase</keyword>
<dbReference type="KEGG" id="csg:Cylst_4625"/>
<keyword evidence="4" id="KW-0460">Magnesium</keyword>
<dbReference type="STRING" id="56107.Cylst_4625"/>
<dbReference type="InterPro" id="IPR027450">
    <property type="entry name" value="AlkB-like"/>
</dbReference>
<name>K9X230_9NOST</name>
<dbReference type="GO" id="GO:0016787">
    <property type="term" value="F:hydrolase activity"/>
    <property type="evidence" value="ECO:0007669"/>
    <property type="project" value="UniProtKB-ARBA"/>
</dbReference>
<dbReference type="InterPro" id="IPR032854">
    <property type="entry name" value="ALKBH3"/>
</dbReference>
<evidence type="ECO:0000256" key="4">
    <source>
        <dbReference type="ARBA" id="ARBA00022842"/>
    </source>
</evidence>
<keyword evidence="11" id="KW-1185">Reference proteome</keyword>
<sequence>MLEIDPKQQLFPEIITMMDGQPMPDAEVIVYQKFFNALESDQLFQELLNGINWQQDKVKFNEQEIGIPRLTAWYGDEGKSYSYSGMVKHPSTWNPTLLRIRSRVEKVEKVNFNSVLLNLYRSGKDRVSWHSDDEAELGKNPIIASVSFGETRRFQFRHRINKTLDRITVNLTHGSLLIMKGSTQHFWQHQIPEAAKSLKERINLTFRIII</sequence>
<keyword evidence="5" id="KW-0223">Dioxygenase</keyword>
<organism evidence="10 11">
    <name type="scientific">Cylindrospermum stagnale PCC 7417</name>
    <dbReference type="NCBI Taxonomy" id="56107"/>
    <lineage>
        <taxon>Bacteria</taxon>
        <taxon>Bacillati</taxon>
        <taxon>Cyanobacteriota</taxon>
        <taxon>Cyanophyceae</taxon>
        <taxon>Nostocales</taxon>
        <taxon>Nostocaceae</taxon>
        <taxon>Cylindrospermum</taxon>
    </lineage>
</organism>
<comment type="cofactor">
    <cofactor evidence="1">
        <name>Fe(2+)</name>
        <dbReference type="ChEBI" id="CHEBI:29033"/>
    </cofactor>
</comment>
<dbReference type="OrthoDB" id="190276at2"/>
<keyword evidence="8" id="KW-0234">DNA repair</keyword>
<dbReference type="Pfam" id="PF13532">
    <property type="entry name" value="2OG-FeII_Oxy_2"/>
    <property type="match status" value="1"/>
</dbReference>
<keyword evidence="7" id="KW-0408">Iron</keyword>
<dbReference type="FunFam" id="2.60.120.590:FF:000004">
    <property type="entry name" value="DNA oxidative demethylase ALKBH2"/>
    <property type="match status" value="1"/>
</dbReference>